<feature type="compositionally biased region" description="Basic and acidic residues" evidence="1">
    <location>
        <begin position="1"/>
        <end position="11"/>
    </location>
</feature>
<reference evidence="3" key="2">
    <citation type="journal article" date="2010" name="Genome Res.">
        <title>Population genomic sequencing of Coccidioides fungi reveals recent hybridization and transposon control.</title>
        <authorList>
            <person name="Neafsey D.E."/>
            <person name="Barker B.M."/>
            <person name="Sharpton T.J."/>
            <person name="Stajich J.E."/>
            <person name="Park D.J."/>
            <person name="Whiston E."/>
            <person name="Hung C.-Y."/>
            <person name="McMahan C."/>
            <person name="White J."/>
            <person name="Sykes S."/>
            <person name="Heiman D."/>
            <person name="Young S."/>
            <person name="Zeng Q."/>
            <person name="Abouelleil A."/>
            <person name="Aftuck L."/>
            <person name="Bessette D."/>
            <person name="Brown A."/>
            <person name="FitzGerald M."/>
            <person name="Lui A."/>
            <person name="Macdonald J.P."/>
            <person name="Priest M."/>
            <person name="Orbach M.J."/>
            <person name="Galgiani J.N."/>
            <person name="Kirkland T.N."/>
            <person name="Cole G.T."/>
            <person name="Birren B.W."/>
            <person name="Henn M.R."/>
            <person name="Taylor J.W."/>
            <person name="Rounsley S.D."/>
        </authorList>
    </citation>
    <scope>GENOME REANNOTATION</scope>
    <source>
        <strain evidence="3">RS</strain>
    </source>
</reference>
<accession>A0A0D8JRQ5</accession>
<protein>
    <submittedName>
        <fullName evidence="2">Uncharacterized protein</fullName>
    </submittedName>
</protein>
<feature type="compositionally biased region" description="Basic and acidic residues" evidence="1">
    <location>
        <begin position="28"/>
        <end position="44"/>
    </location>
</feature>
<dbReference type="Proteomes" id="UP000001261">
    <property type="component" value="Unassembled WGS sequence"/>
</dbReference>
<dbReference type="RefSeq" id="XP_004445620.1">
    <property type="nucleotide sequence ID" value="XM_004445563.1"/>
</dbReference>
<feature type="region of interest" description="Disordered" evidence="1">
    <location>
        <begin position="1"/>
        <end position="44"/>
    </location>
</feature>
<evidence type="ECO:0000313" key="2">
    <source>
        <dbReference type="EMBL" id="KJF59972.1"/>
    </source>
</evidence>
<organism evidence="2 3">
    <name type="scientific">Coccidioides immitis (strain RS)</name>
    <name type="common">Valley fever fungus</name>
    <dbReference type="NCBI Taxonomy" id="246410"/>
    <lineage>
        <taxon>Eukaryota</taxon>
        <taxon>Fungi</taxon>
        <taxon>Dikarya</taxon>
        <taxon>Ascomycota</taxon>
        <taxon>Pezizomycotina</taxon>
        <taxon>Eurotiomycetes</taxon>
        <taxon>Eurotiomycetidae</taxon>
        <taxon>Onygenales</taxon>
        <taxon>Onygenaceae</taxon>
        <taxon>Coccidioides</taxon>
    </lineage>
</organism>
<dbReference type="GeneID" id="24164273"/>
<dbReference type="KEGG" id="cim:CIMG_12646"/>
<dbReference type="AlphaFoldDB" id="A0A0D8JRQ5"/>
<dbReference type="VEuPathDB" id="FungiDB:CIMG_12646"/>
<evidence type="ECO:0000256" key="1">
    <source>
        <dbReference type="SAM" id="MobiDB-lite"/>
    </source>
</evidence>
<evidence type="ECO:0000313" key="3">
    <source>
        <dbReference type="Proteomes" id="UP000001261"/>
    </source>
</evidence>
<dbReference type="InParanoid" id="A0A0D8JRQ5"/>
<reference evidence="3" key="1">
    <citation type="journal article" date="2009" name="Genome Res.">
        <title>Comparative genomic analyses of the human fungal pathogens Coccidioides and their relatives.</title>
        <authorList>
            <person name="Sharpton T.J."/>
            <person name="Stajich J.E."/>
            <person name="Rounsley S.D."/>
            <person name="Gardner M.J."/>
            <person name="Wortman J.R."/>
            <person name="Jordar V.S."/>
            <person name="Maiti R."/>
            <person name="Kodira C.D."/>
            <person name="Neafsey D.E."/>
            <person name="Zeng Q."/>
            <person name="Hung C.-Y."/>
            <person name="McMahan C."/>
            <person name="Muszewska A."/>
            <person name="Grynberg M."/>
            <person name="Mandel M.A."/>
            <person name="Kellner E.M."/>
            <person name="Barker B.M."/>
            <person name="Galgiani J.N."/>
            <person name="Orbach M.J."/>
            <person name="Kirkland T.N."/>
            <person name="Cole G.T."/>
            <person name="Henn M.R."/>
            <person name="Birren B.W."/>
            <person name="Taylor J.W."/>
        </authorList>
    </citation>
    <scope>NUCLEOTIDE SEQUENCE [LARGE SCALE GENOMIC DNA]</scope>
    <source>
        <strain evidence="3">RS</strain>
    </source>
</reference>
<sequence length="182" mass="20262">MNDMKNKEKERQRAKRPKAQSNKQPKRRVAEGDRWLEGSERDGEADFVSDVGRRTVTWHQLFGRGVGESSLRALETVARREGEGIGGWVADLYERVGTLEKHHPSSPKRESLISVEGWMLVQSQSPGVGSSEQILNLAISNPESKVSSYCKRGCVSSPSKCRCSQAIGEYVGILRINHQVSP</sequence>
<name>A0A0D8JRQ5_COCIM</name>
<dbReference type="EMBL" id="GG704911">
    <property type="protein sequence ID" value="KJF59972.1"/>
    <property type="molecule type" value="Genomic_DNA"/>
</dbReference>
<keyword evidence="3" id="KW-1185">Reference proteome</keyword>
<gene>
    <name evidence="2" type="ORF">CIMG_12646</name>
</gene>
<proteinExistence type="predicted"/>